<reference evidence="3 4" key="1">
    <citation type="submission" date="2023-03" db="EMBL/GenBank/DDBJ databases">
        <title>Paludisphaera mucosa sp. nov. a novel planctomycete from northern fen.</title>
        <authorList>
            <person name="Ivanova A."/>
        </authorList>
    </citation>
    <scope>NUCLEOTIDE SEQUENCE [LARGE SCALE GENOMIC DNA]</scope>
    <source>
        <strain evidence="3 4">Pla2</strain>
    </source>
</reference>
<evidence type="ECO:0000313" key="3">
    <source>
        <dbReference type="EMBL" id="MDG3008300.1"/>
    </source>
</evidence>
<name>A0ABT6FL53_9BACT</name>
<evidence type="ECO:0000256" key="1">
    <source>
        <dbReference type="SAM" id="MobiDB-lite"/>
    </source>
</evidence>
<evidence type="ECO:0000313" key="4">
    <source>
        <dbReference type="Proteomes" id="UP001216907"/>
    </source>
</evidence>
<feature type="non-terminal residue" evidence="3">
    <location>
        <position position="1"/>
    </location>
</feature>
<feature type="domain" description="CHAT" evidence="2">
    <location>
        <begin position="1"/>
        <end position="65"/>
    </location>
</feature>
<dbReference type="RefSeq" id="WP_277864625.1">
    <property type="nucleotide sequence ID" value="NZ_JARRAG010000004.1"/>
</dbReference>
<dbReference type="EMBL" id="JARRAG010000004">
    <property type="protein sequence ID" value="MDG3008300.1"/>
    <property type="molecule type" value="Genomic_DNA"/>
</dbReference>
<accession>A0ABT6FL53</accession>
<dbReference type="Proteomes" id="UP001216907">
    <property type="component" value="Unassembled WGS sequence"/>
</dbReference>
<dbReference type="InterPro" id="IPR024983">
    <property type="entry name" value="CHAT_dom"/>
</dbReference>
<keyword evidence="4" id="KW-1185">Reference proteome</keyword>
<comment type="caution">
    <text evidence="3">The sequence shown here is derived from an EMBL/GenBank/DDBJ whole genome shotgun (WGS) entry which is preliminary data.</text>
</comment>
<gene>
    <name evidence="3" type="ORF">PZE19_31415</name>
</gene>
<dbReference type="Pfam" id="PF12770">
    <property type="entry name" value="CHAT"/>
    <property type="match status" value="1"/>
</dbReference>
<sequence>KAEALSEAKAWLRGLTKEDAGRALTGLPRSLGSRPEPLPEPPGRTGSEHPYDHPYFWAAFVLVGAPD</sequence>
<proteinExistence type="predicted"/>
<evidence type="ECO:0000259" key="2">
    <source>
        <dbReference type="Pfam" id="PF12770"/>
    </source>
</evidence>
<organism evidence="3 4">
    <name type="scientific">Paludisphaera mucosa</name>
    <dbReference type="NCBI Taxonomy" id="3030827"/>
    <lineage>
        <taxon>Bacteria</taxon>
        <taxon>Pseudomonadati</taxon>
        <taxon>Planctomycetota</taxon>
        <taxon>Planctomycetia</taxon>
        <taxon>Isosphaerales</taxon>
        <taxon>Isosphaeraceae</taxon>
        <taxon>Paludisphaera</taxon>
    </lineage>
</organism>
<protein>
    <submittedName>
        <fullName evidence="3">CHAT domain-containing protein</fullName>
    </submittedName>
</protein>
<feature type="region of interest" description="Disordered" evidence="1">
    <location>
        <begin position="21"/>
        <end position="51"/>
    </location>
</feature>